<keyword evidence="2" id="KW-0285">Flavoprotein</keyword>
<dbReference type="NCBIfam" id="NF005303">
    <property type="entry name" value="PRK06834.1"/>
    <property type="match status" value="1"/>
</dbReference>
<keyword evidence="3" id="KW-0274">FAD</keyword>
<dbReference type="OrthoDB" id="4246007at2"/>
<dbReference type="PRINTS" id="PR00420">
    <property type="entry name" value="RNGMNOXGNASE"/>
</dbReference>
<evidence type="ECO:0000259" key="4">
    <source>
        <dbReference type="Pfam" id="PF01494"/>
    </source>
</evidence>
<name>A0A0B4D7S1_PSEPS</name>
<dbReference type="EMBL" id="JWTB01000004">
    <property type="protein sequence ID" value="KIC69414.1"/>
    <property type="molecule type" value="Genomic_DNA"/>
</dbReference>
<dbReference type="Gene3D" id="3.40.30.120">
    <property type="match status" value="1"/>
</dbReference>
<protein>
    <recommendedName>
        <fullName evidence="4">FAD-binding domain-containing protein</fullName>
    </recommendedName>
</protein>
<dbReference type="PANTHER" id="PTHR43004">
    <property type="entry name" value="TRK SYSTEM POTASSIUM UPTAKE PROTEIN"/>
    <property type="match status" value="1"/>
</dbReference>
<accession>A0A0B4D7S1</accession>
<comment type="cofactor">
    <cofactor evidence="1">
        <name>FAD</name>
        <dbReference type="ChEBI" id="CHEBI:57692"/>
    </cofactor>
</comment>
<dbReference type="Proteomes" id="UP000031196">
    <property type="component" value="Unassembled WGS sequence"/>
</dbReference>
<evidence type="ECO:0000313" key="5">
    <source>
        <dbReference type="EMBL" id="KIC69414.1"/>
    </source>
</evidence>
<dbReference type="Gene3D" id="3.50.50.60">
    <property type="entry name" value="FAD/NAD(P)-binding domain"/>
    <property type="match status" value="1"/>
</dbReference>
<proteinExistence type="predicted"/>
<reference evidence="5 6" key="1">
    <citation type="submission" date="2014-12" db="EMBL/GenBank/DDBJ databases">
        <title>Genome sequencing of Arthrobacter phenanthrenivorans SWC37.</title>
        <authorList>
            <person name="Tan P.W."/>
            <person name="Chan K.-G."/>
        </authorList>
    </citation>
    <scope>NUCLEOTIDE SEQUENCE [LARGE SCALE GENOMIC DNA]</scope>
    <source>
        <strain evidence="5 6">SWC37</strain>
    </source>
</reference>
<evidence type="ECO:0000256" key="2">
    <source>
        <dbReference type="ARBA" id="ARBA00022630"/>
    </source>
</evidence>
<dbReference type="Pfam" id="PF01494">
    <property type="entry name" value="FAD_binding_3"/>
    <property type="match status" value="1"/>
</dbReference>
<dbReference type="Pfam" id="PF21274">
    <property type="entry name" value="Rng_hyd_C"/>
    <property type="match status" value="1"/>
</dbReference>
<dbReference type="InterPro" id="IPR036188">
    <property type="entry name" value="FAD/NAD-bd_sf"/>
</dbReference>
<gene>
    <name evidence="5" type="ORF">RM50_01610</name>
</gene>
<sequence length="497" mass="52156">MHEVVIVGSGPTGLMLAGELRLAGVDALVLERRPSQELAGSRGGGIHSRSIELLDQRGIAERFLAEGKTVQTASFGGTQLDLGSLPTRHPYTLALFQNHIERLLLEWVEELGVQIRRGVEVTGVSADDDGVDVELAGAGPVRAGYVVGADGGRSMVRRSAGIPMAGPDATRSSLIAEVKVAGEPAQQGKVDARGIHGLYPMGNGIVRAVVTEAALGPAAEPTMEDLRQALTDVFGTDFGVHSPIWLSRFTDATRQAESYRKGRVLLAGDAAHVHSPTGGLGIGLGLQDAVNLGWKLGQVVRGISGAGLLDTYHAERHPAGARALGYTMAQSLFQKADPRQEALRGLLDEVLRVDGAGAPVAALISGVDVSYHPGTGHPLLGRRMPDLDISTPRGSMRVYELLHRARPVLLEFGGQTLEAGGWSGRVEHVTATYDGAWQLPVLGKVAAPAAVLVRPDGYVAWVGEGSADGLADALASWFGRPVQEPGPSATNPLIRGN</sequence>
<organism evidence="5 6">
    <name type="scientific">Pseudarthrobacter phenanthrenivorans</name>
    <name type="common">Arthrobacter phenanthrenivorans</name>
    <dbReference type="NCBI Taxonomy" id="361575"/>
    <lineage>
        <taxon>Bacteria</taxon>
        <taxon>Bacillati</taxon>
        <taxon>Actinomycetota</taxon>
        <taxon>Actinomycetes</taxon>
        <taxon>Micrococcales</taxon>
        <taxon>Micrococcaceae</taxon>
        <taxon>Pseudarthrobacter</taxon>
    </lineage>
</organism>
<dbReference type="GO" id="GO:0071949">
    <property type="term" value="F:FAD binding"/>
    <property type="evidence" value="ECO:0007669"/>
    <property type="project" value="InterPro"/>
</dbReference>
<dbReference type="InterPro" id="IPR050641">
    <property type="entry name" value="RIFMO-like"/>
</dbReference>
<evidence type="ECO:0000256" key="3">
    <source>
        <dbReference type="ARBA" id="ARBA00022827"/>
    </source>
</evidence>
<evidence type="ECO:0000313" key="6">
    <source>
        <dbReference type="Proteomes" id="UP000031196"/>
    </source>
</evidence>
<comment type="caution">
    <text evidence="5">The sequence shown here is derived from an EMBL/GenBank/DDBJ whole genome shotgun (WGS) entry which is preliminary data.</text>
</comment>
<dbReference type="GO" id="GO:0016709">
    <property type="term" value="F:oxidoreductase activity, acting on paired donors, with incorporation or reduction of molecular oxygen, NAD(P)H as one donor, and incorporation of one atom of oxygen"/>
    <property type="evidence" value="ECO:0007669"/>
    <property type="project" value="UniProtKB-ARBA"/>
</dbReference>
<dbReference type="AlphaFoldDB" id="A0A0B4D7S1"/>
<dbReference type="SUPFAM" id="SSF51905">
    <property type="entry name" value="FAD/NAD(P)-binding domain"/>
    <property type="match status" value="1"/>
</dbReference>
<dbReference type="Gene3D" id="3.30.70.2450">
    <property type="match status" value="1"/>
</dbReference>
<dbReference type="InterPro" id="IPR002938">
    <property type="entry name" value="FAD-bd"/>
</dbReference>
<evidence type="ECO:0000256" key="1">
    <source>
        <dbReference type="ARBA" id="ARBA00001974"/>
    </source>
</evidence>
<feature type="domain" description="FAD-binding" evidence="4">
    <location>
        <begin position="3"/>
        <end position="323"/>
    </location>
</feature>
<dbReference type="RefSeq" id="WP_043449244.1">
    <property type="nucleotide sequence ID" value="NZ_JWTB01000004.1"/>
</dbReference>
<dbReference type="PANTHER" id="PTHR43004:SF19">
    <property type="entry name" value="BINDING MONOOXYGENASE, PUTATIVE (JCVI)-RELATED"/>
    <property type="match status" value="1"/>
</dbReference>